<dbReference type="AlphaFoldDB" id="A0A0C9Z317"/>
<sequence length="106" mass="11988">MPTFSSSMQYSRQYYAEHGLGSILVFEYLYFLLQVQDGRNDMQECLTLAVKEYQSSGIHTKVDESIQKAFDTCGDNVDALCPILVHIAKENQLLLTSSTITDKDLL</sequence>
<protein>
    <submittedName>
        <fullName evidence="1">Uncharacterized protein</fullName>
    </submittedName>
</protein>
<reference evidence="2" key="2">
    <citation type="submission" date="2015-01" db="EMBL/GenBank/DDBJ databases">
        <title>Evolutionary Origins and Diversification of the Mycorrhizal Mutualists.</title>
        <authorList>
            <consortium name="DOE Joint Genome Institute"/>
            <consortium name="Mycorrhizal Genomics Consortium"/>
            <person name="Kohler A."/>
            <person name="Kuo A."/>
            <person name="Nagy L.G."/>
            <person name="Floudas D."/>
            <person name="Copeland A."/>
            <person name="Barry K.W."/>
            <person name="Cichocki N."/>
            <person name="Veneault-Fourrey C."/>
            <person name="LaButti K."/>
            <person name="Lindquist E.A."/>
            <person name="Lipzen A."/>
            <person name="Lundell T."/>
            <person name="Morin E."/>
            <person name="Murat C."/>
            <person name="Riley R."/>
            <person name="Ohm R."/>
            <person name="Sun H."/>
            <person name="Tunlid A."/>
            <person name="Henrissat B."/>
            <person name="Grigoriev I.V."/>
            <person name="Hibbett D.S."/>
            <person name="Martin F."/>
        </authorList>
    </citation>
    <scope>NUCLEOTIDE SEQUENCE [LARGE SCALE GENOMIC DNA]</scope>
    <source>
        <strain evidence="2">441</strain>
    </source>
</reference>
<dbReference type="HOGENOM" id="CLU_144955_1_0_1"/>
<gene>
    <name evidence="1" type="ORF">PISMIDRAFT_687982</name>
</gene>
<dbReference type="Proteomes" id="UP000054018">
    <property type="component" value="Unassembled WGS sequence"/>
</dbReference>
<dbReference type="OrthoDB" id="2685842at2759"/>
<proteinExistence type="predicted"/>
<evidence type="ECO:0000313" key="1">
    <source>
        <dbReference type="EMBL" id="KIK14428.1"/>
    </source>
</evidence>
<accession>A0A0C9Z317</accession>
<name>A0A0C9Z317_9AGAM</name>
<evidence type="ECO:0000313" key="2">
    <source>
        <dbReference type="Proteomes" id="UP000054018"/>
    </source>
</evidence>
<keyword evidence="2" id="KW-1185">Reference proteome</keyword>
<dbReference type="EMBL" id="KN833938">
    <property type="protein sequence ID" value="KIK14428.1"/>
    <property type="molecule type" value="Genomic_DNA"/>
</dbReference>
<reference evidence="1 2" key="1">
    <citation type="submission" date="2014-04" db="EMBL/GenBank/DDBJ databases">
        <authorList>
            <consortium name="DOE Joint Genome Institute"/>
            <person name="Kuo A."/>
            <person name="Kohler A."/>
            <person name="Costa M.D."/>
            <person name="Nagy L.G."/>
            <person name="Floudas D."/>
            <person name="Copeland A."/>
            <person name="Barry K.W."/>
            <person name="Cichocki N."/>
            <person name="Veneault-Fourrey C."/>
            <person name="LaButti K."/>
            <person name="Lindquist E.A."/>
            <person name="Lipzen A."/>
            <person name="Lundell T."/>
            <person name="Morin E."/>
            <person name="Murat C."/>
            <person name="Sun H."/>
            <person name="Tunlid A."/>
            <person name="Henrissat B."/>
            <person name="Grigoriev I.V."/>
            <person name="Hibbett D.S."/>
            <person name="Martin F."/>
            <person name="Nordberg H.P."/>
            <person name="Cantor M.N."/>
            <person name="Hua S.X."/>
        </authorList>
    </citation>
    <scope>NUCLEOTIDE SEQUENCE [LARGE SCALE GENOMIC DNA]</scope>
    <source>
        <strain evidence="1 2">441</strain>
    </source>
</reference>
<organism evidence="1 2">
    <name type="scientific">Pisolithus microcarpus 441</name>
    <dbReference type="NCBI Taxonomy" id="765257"/>
    <lineage>
        <taxon>Eukaryota</taxon>
        <taxon>Fungi</taxon>
        <taxon>Dikarya</taxon>
        <taxon>Basidiomycota</taxon>
        <taxon>Agaricomycotina</taxon>
        <taxon>Agaricomycetes</taxon>
        <taxon>Agaricomycetidae</taxon>
        <taxon>Boletales</taxon>
        <taxon>Sclerodermatineae</taxon>
        <taxon>Pisolithaceae</taxon>
        <taxon>Pisolithus</taxon>
    </lineage>
</organism>